<dbReference type="Proteomes" id="UP000321947">
    <property type="component" value="Unassembled WGS sequence"/>
</dbReference>
<reference evidence="3 4" key="1">
    <citation type="submission" date="2019-08" db="EMBL/GenBank/DDBJ databases">
        <title>Draft genome sequences of two oriental melons (Cucumis melo L. var makuwa).</title>
        <authorList>
            <person name="Kwon S.-Y."/>
        </authorList>
    </citation>
    <scope>NUCLEOTIDE SEQUENCE [LARGE SCALE GENOMIC DNA]</scope>
    <source>
        <strain evidence="4">cv. Chang Bougi</strain>
        <strain evidence="3">cv. SW 3</strain>
        <tissue evidence="1">Leaf</tissue>
    </source>
</reference>
<dbReference type="EMBL" id="SSTE01004817">
    <property type="protein sequence ID" value="KAA0061388.1"/>
    <property type="molecule type" value="Genomic_DNA"/>
</dbReference>
<proteinExistence type="predicted"/>
<dbReference type="EMBL" id="SSTD01009149">
    <property type="protein sequence ID" value="TYK14742.1"/>
    <property type="molecule type" value="Genomic_DNA"/>
</dbReference>
<evidence type="ECO:0000313" key="1">
    <source>
        <dbReference type="EMBL" id="KAA0061388.1"/>
    </source>
</evidence>
<name>A0A5A7V1F9_CUCMM</name>
<organism evidence="1 3">
    <name type="scientific">Cucumis melo var. makuwa</name>
    <name type="common">Oriental melon</name>
    <dbReference type="NCBI Taxonomy" id="1194695"/>
    <lineage>
        <taxon>Eukaryota</taxon>
        <taxon>Viridiplantae</taxon>
        <taxon>Streptophyta</taxon>
        <taxon>Embryophyta</taxon>
        <taxon>Tracheophyta</taxon>
        <taxon>Spermatophyta</taxon>
        <taxon>Magnoliopsida</taxon>
        <taxon>eudicotyledons</taxon>
        <taxon>Gunneridae</taxon>
        <taxon>Pentapetalae</taxon>
        <taxon>rosids</taxon>
        <taxon>fabids</taxon>
        <taxon>Cucurbitales</taxon>
        <taxon>Cucurbitaceae</taxon>
        <taxon>Benincaseae</taxon>
        <taxon>Cucumis</taxon>
    </lineage>
</organism>
<evidence type="ECO:0000313" key="4">
    <source>
        <dbReference type="Proteomes" id="UP000321947"/>
    </source>
</evidence>
<evidence type="ECO:0000313" key="3">
    <source>
        <dbReference type="Proteomes" id="UP000321393"/>
    </source>
</evidence>
<dbReference type="Proteomes" id="UP000321393">
    <property type="component" value="Unassembled WGS sequence"/>
</dbReference>
<evidence type="ECO:0000313" key="2">
    <source>
        <dbReference type="EMBL" id="TYK14742.1"/>
    </source>
</evidence>
<protein>
    <submittedName>
        <fullName evidence="1">Uncharacterized protein</fullName>
    </submittedName>
</protein>
<sequence>MRPMIVRDDQDKEVGGTKIDGLVVGGVDEQNDEISKTCVDKEPSPNNFLAQALGTQESSECVRGVIGFVTPIAYFQTTKHSKNRFTLTSAHGSCSRPILEYEIQCQKNLEKEKINVTKKVVKEEVNVDVIILNDQHEKATEVPNEKEVVRESNINMPLPLKIILRFAEKACVPRENIIDFCNMREVKTLTLVAYMTYLHPQDHVSNYIFVDPSLISVGQNT</sequence>
<comment type="caution">
    <text evidence="1">The sequence shown here is derived from an EMBL/GenBank/DDBJ whole genome shotgun (WGS) entry which is preliminary data.</text>
</comment>
<dbReference type="AlphaFoldDB" id="A0A5A7V1F9"/>
<accession>A0A5A7V1F9</accession>
<gene>
    <name evidence="2" type="ORF">E5676_scaffold692G00770</name>
    <name evidence="1" type="ORF">E6C27_scaffold749G00750</name>
</gene>